<comment type="caution">
    <text evidence="2">Lacks conserved residue(s) required for the propagation of feature annotation.</text>
</comment>
<dbReference type="Pfam" id="PF00499">
    <property type="entry name" value="Oxidored_q3"/>
    <property type="match status" value="1"/>
</dbReference>
<dbReference type="Gene3D" id="1.20.120.1200">
    <property type="entry name" value="NADH-ubiquinone/plastoquinone oxidoreductase chain 6, subunit NuoJ"/>
    <property type="match status" value="1"/>
</dbReference>
<keyword evidence="2" id="KW-0874">Quinone</keyword>
<organism evidence="3 4">
    <name type="scientific">Vulcanimicrobium alpinum</name>
    <dbReference type="NCBI Taxonomy" id="3016050"/>
    <lineage>
        <taxon>Bacteria</taxon>
        <taxon>Bacillati</taxon>
        <taxon>Vulcanimicrobiota</taxon>
        <taxon>Vulcanimicrobiia</taxon>
        <taxon>Vulcanimicrobiales</taxon>
        <taxon>Vulcanimicrobiaceae</taxon>
        <taxon>Vulcanimicrobium</taxon>
    </lineage>
</organism>
<comment type="subcellular location">
    <subcellularLocation>
        <location evidence="2">Cell membrane</location>
        <topology evidence="2">Multi-pass membrane protein</topology>
    </subcellularLocation>
</comment>
<proteinExistence type="inferred from homology"/>
<dbReference type="AlphaFoldDB" id="A0AAN1XZD4"/>
<reference evidence="3 4" key="1">
    <citation type="journal article" date="2022" name="ISME Commun">
        <title>Vulcanimicrobium alpinus gen. nov. sp. nov., the first cultivated representative of the candidate phylum 'Eremiobacterota', is a metabolically versatile aerobic anoxygenic phototroph.</title>
        <authorList>
            <person name="Yabe S."/>
            <person name="Muto K."/>
            <person name="Abe K."/>
            <person name="Yokota A."/>
            <person name="Staudigel H."/>
            <person name="Tebo B.M."/>
        </authorList>
    </citation>
    <scope>NUCLEOTIDE SEQUENCE [LARGE SCALE GENOMIC DNA]</scope>
    <source>
        <strain evidence="3 4">WC8-2</strain>
    </source>
</reference>
<comment type="similarity">
    <text evidence="1 2">Belongs to the complex I subunit 6 family.</text>
</comment>
<evidence type="ECO:0000313" key="3">
    <source>
        <dbReference type="EMBL" id="BDE07148.1"/>
    </source>
</evidence>
<dbReference type="GO" id="GO:0005886">
    <property type="term" value="C:plasma membrane"/>
    <property type="evidence" value="ECO:0007669"/>
    <property type="project" value="UniProtKB-SubCell"/>
</dbReference>
<dbReference type="Proteomes" id="UP001317532">
    <property type="component" value="Chromosome"/>
</dbReference>
<dbReference type="KEGG" id="vab:WPS_24240"/>
<keyword evidence="2" id="KW-0520">NAD</keyword>
<evidence type="ECO:0000313" key="4">
    <source>
        <dbReference type="Proteomes" id="UP001317532"/>
    </source>
</evidence>
<keyword evidence="2" id="KW-1003">Cell membrane</keyword>
<gene>
    <name evidence="3" type="ORF">WPS_24240</name>
</gene>
<name>A0AAN1XZD4_UNVUL</name>
<accession>A0AAN1XZD4</accession>
<feature type="transmembrane region" description="Helical" evidence="2">
    <location>
        <begin position="148"/>
        <end position="167"/>
    </location>
</feature>
<dbReference type="InterPro" id="IPR042106">
    <property type="entry name" value="Nuo/plastoQ_OxRdtase_6_NuoJ"/>
</dbReference>
<dbReference type="RefSeq" id="WP_317994760.1">
    <property type="nucleotide sequence ID" value="NZ_AP025523.1"/>
</dbReference>
<dbReference type="GO" id="GO:0008137">
    <property type="term" value="F:NADH dehydrogenase (ubiquinone) activity"/>
    <property type="evidence" value="ECO:0007669"/>
    <property type="project" value="UniProtKB-UniRule"/>
</dbReference>
<dbReference type="EC" id="7.1.1.-" evidence="2"/>
<feature type="transmembrane region" description="Helical" evidence="2">
    <location>
        <begin position="25"/>
        <end position="43"/>
    </location>
</feature>
<feature type="transmembrane region" description="Helical" evidence="2">
    <location>
        <begin position="90"/>
        <end position="110"/>
    </location>
</feature>
<comment type="catalytic activity">
    <reaction evidence="2">
        <text>a quinone + NADH + 5 H(+)(in) = a quinol + NAD(+) + 4 H(+)(out)</text>
        <dbReference type="Rhea" id="RHEA:57888"/>
        <dbReference type="ChEBI" id="CHEBI:15378"/>
        <dbReference type="ChEBI" id="CHEBI:24646"/>
        <dbReference type="ChEBI" id="CHEBI:57540"/>
        <dbReference type="ChEBI" id="CHEBI:57945"/>
        <dbReference type="ChEBI" id="CHEBI:132124"/>
    </reaction>
</comment>
<keyword evidence="2" id="KW-0812">Transmembrane</keyword>
<feature type="transmembrane region" description="Helical" evidence="2">
    <location>
        <begin position="55"/>
        <end position="78"/>
    </location>
</feature>
<keyword evidence="2" id="KW-0472">Membrane</keyword>
<dbReference type="InterPro" id="IPR001457">
    <property type="entry name" value="NADH_UbQ/plastoQ_OxRdtase_su6"/>
</dbReference>
<evidence type="ECO:0000256" key="1">
    <source>
        <dbReference type="ARBA" id="ARBA00005698"/>
    </source>
</evidence>
<evidence type="ECO:0000256" key="2">
    <source>
        <dbReference type="RuleBase" id="RU004429"/>
    </source>
</evidence>
<dbReference type="PANTHER" id="PTHR33269:SF17">
    <property type="entry name" value="NADH-UBIQUINONE OXIDOREDUCTASE CHAIN 6"/>
    <property type="match status" value="1"/>
</dbReference>
<protein>
    <recommendedName>
        <fullName evidence="2">NADH-quinone oxidoreductase subunit J</fullName>
        <ecNumber evidence="2">7.1.1.-</ecNumber>
    </recommendedName>
</protein>
<keyword evidence="4" id="KW-1185">Reference proteome</keyword>
<dbReference type="GO" id="GO:0048038">
    <property type="term" value="F:quinone binding"/>
    <property type="evidence" value="ECO:0007669"/>
    <property type="project" value="UniProtKB-UniRule"/>
</dbReference>
<dbReference type="PANTHER" id="PTHR33269">
    <property type="entry name" value="NADH-UBIQUINONE OXIDOREDUCTASE CHAIN 6"/>
    <property type="match status" value="1"/>
</dbReference>
<sequence length="197" mass="20390">MIEFWILAILMIASAVFVISAKKPVYSVVGLLGNFIALAAMYLTLQAEFLAVMQIVVYSGAILILFVFVIALLSSGVTPFDVGPNRARGIGIPAAVFGVLALGAIVVTAIRSGIHAGAAPGGATGDAGVFGSVASFGASLFTTNLLPFEVTAFVLMVSVIGVVLIAGDEGPGGVPRRKKRRAIEREPIVKPIARVPR</sequence>
<keyword evidence="2" id="KW-1133">Transmembrane helix</keyword>
<dbReference type="EMBL" id="AP025523">
    <property type="protein sequence ID" value="BDE07148.1"/>
    <property type="molecule type" value="Genomic_DNA"/>
</dbReference>
<comment type="function">
    <text evidence="2">NDH-1 shuttles electrons from NADH, via FMN and iron-sulfur (Fe-S) centers, to quinones in the respiratory chain. Couples the redox reaction to proton translocation (for every two electrons transferred, four hydrogen ions are translocated across the cytoplasmic membrane), and thus conserves the redox energy in a proton gradient.</text>
</comment>